<dbReference type="AlphaFoldDB" id="A0A974CD06"/>
<reference evidence="2" key="1">
    <citation type="journal article" date="2016" name="Nature">
        <title>Genome evolution in the allotetraploid frog Xenopus laevis.</title>
        <authorList>
            <person name="Session A.M."/>
            <person name="Uno Y."/>
            <person name="Kwon T."/>
            <person name="Chapman J.A."/>
            <person name="Toyoda A."/>
            <person name="Takahashi S."/>
            <person name="Fukui A."/>
            <person name="Hikosaka A."/>
            <person name="Suzuki A."/>
            <person name="Kondo M."/>
            <person name="van Heeringen S.J."/>
            <person name="Quigley I."/>
            <person name="Heinz S."/>
            <person name="Ogino H."/>
            <person name="Ochi H."/>
            <person name="Hellsten U."/>
            <person name="Lyons J.B."/>
            <person name="Simakov O."/>
            <person name="Putnam N."/>
            <person name="Stites J."/>
            <person name="Kuroki Y."/>
            <person name="Tanaka T."/>
            <person name="Michiue T."/>
            <person name="Watanabe M."/>
            <person name="Bogdanovic O."/>
            <person name="Lister R."/>
            <person name="Georgiou G."/>
            <person name="Paranjpe S.S."/>
            <person name="van Kruijsbergen I."/>
            <person name="Shu S."/>
            <person name="Carlson J."/>
            <person name="Kinoshita T."/>
            <person name="Ohta Y."/>
            <person name="Mawaribuchi S."/>
            <person name="Jenkins J."/>
            <person name="Grimwood J."/>
            <person name="Schmutz J."/>
            <person name="Mitros T."/>
            <person name="Mozaffari S.V."/>
            <person name="Suzuki Y."/>
            <person name="Haramoto Y."/>
            <person name="Yamamoto T.S."/>
            <person name="Takagi C."/>
            <person name="Heald R."/>
            <person name="Miller K."/>
            <person name="Haudenschild C."/>
            <person name="Kitzman J."/>
            <person name="Nakayama T."/>
            <person name="Izutsu Y."/>
            <person name="Robert J."/>
            <person name="Fortriede J."/>
            <person name="Burns K."/>
            <person name="Lotay V."/>
            <person name="Karimi K."/>
            <person name="Yasuoka Y."/>
            <person name="Dichmann D.S."/>
            <person name="Flajnik M.F."/>
            <person name="Houston D.W."/>
            <person name="Shendure J."/>
            <person name="DuPasquier L."/>
            <person name="Vize P.D."/>
            <person name="Zorn A.M."/>
            <person name="Ito M."/>
            <person name="Marcotte E.M."/>
            <person name="Wallingford J.B."/>
            <person name="Ito Y."/>
            <person name="Asashima M."/>
            <person name="Ueno N."/>
            <person name="Matsuda Y."/>
            <person name="Veenstra G.J."/>
            <person name="Fujiyama A."/>
            <person name="Harland R.M."/>
            <person name="Taira M."/>
            <person name="Rokhsar D.S."/>
        </authorList>
    </citation>
    <scope>NUCLEOTIDE SEQUENCE [LARGE SCALE GENOMIC DNA]</scope>
    <source>
        <strain evidence="2">J</strain>
    </source>
</reference>
<organism evidence="1 2">
    <name type="scientific">Xenopus laevis</name>
    <name type="common">African clawed frog</name>
    <dbReference type="NCBI Taxonomy" id="8355"/>
    <lineage>
        <taxon>Eukaryota</taxon>
        <taxon>Metazoa</taxon>
        <taxon>Chordata</taxon>
        <taxon>Craniata</taxon>
        <taxon>Vertebrata</taxon>
        <taxon>Euteleostomi</taxon>
        <taxon>Amphibia</taxon>
        <taxon>Batrachia</taxon>
        <taxon>Anura</taxon>
        <taxon>Pipoidea</taxon>
        <taxon>Pipidae</taxon>
        <taxon>Xenopodinae</taxon>
        <taxon>Xenopus</taxon>
        <taxon>Xenopus</taxon>
    </lineage>
</organism>
<dbReference type="Proteomes" id="UP000694892">
    <property type="component" value="Chromosome 7S"/>
</dbReference>
<accession>A0A974CD06</accession>
<evidence type="ECO:0000313" key="1">
    <source>
        <dbReference type="EMBL" id="OCT70305.1"/>
    </source>
</evidence>
<dbReference type="EMBL" id="CM004479">
    <property type="protein sequence ID" value="OCT70305.1"/>
    <property type="molecule type" value="Genomic_DNA"/>
</dbReference>
<gene>
    <name evidence="1" type="ORF">XELAEV_18037228mg</name>
</gene>
<proteinExistence type="predicted"/>
<name>A0A974CD06_XENLA</name>
<evidence type="ECO:0000313" key="2">
    <source>
        <dbReference type="Proteomes" id="UP000694892"/>
    </source>
</evidence>
<protein>
    <submittedName>
        <fullName evidence="1">Uncharacterized protein</fullName>
    </submittedName>
</protein>
<sequence length="111" mass="11577">MAAPCSSKCSLIAAHCKSCGHVSAAALVVALHLRRPFALIGNVYGLLRVGKACAVVRQPSPSNPYSSSGCVSGARSGRGYGTLLVRGIVHSQCSHGHRHPQKSIIIQGYIL</sequence>